<dbReference type="SUPFAM" id="SSF53335">
    <property type="entry name" value="S-adenosyl-L-methionine-dependent methyltransferases"/>
    <property type="match status" value="1"/>
</dbReference>
<keyword evidence="2" id="KW-0489">Methyltransferase</keyword>
<sequence length="236" mass="25769">MSSQSVEIPASDEIAAECLGVKVPMSQYLHENRIERINSAEYEGQEIRGSLHVVGEEDVVLEIGAGIGLVGAVVATNCLPKAVHSFEANPELIPEIERLYRVNGLEGVISVRNTVLLSAADRPDSIQFHLRNSYLGSSLVEAAGRIRKTVDVPTASFAEVCADLKPTVLVMDIEGGEQELLRHADLSGFRAVVLEFHPKAYGIEGMRECKKILTDAGFERVNEKSTRTVWTCVRPA</sequence>
<reference evidence="2 3" key="1">
    <citation type="submission" date="2023-04" db="EMBL/GenBank/DDBJ databases">
        <title>Complete genome sequence of Alisedimentitalea scapharcae.</title>
        <authorList>
            <person name="Rong J.-C."/>
            <person name="Yi M.-L."/>
            <person name="Zhao Q."/>
        </authorList>
    </citation>
    <scope>NUCLEOTIDE SEQUENCE [LARGE SCALE GENOMIC DNA]</scope>
    <source>
        <strain evidence="2 3">KCTC 42119</strain>
    </source>
</reference>
<dbReference type="RefSeq" id="WP_406647750.1">
    <property type="nucleotide sequence ID" value="NZ_CP123584.1"/>
</dbReference>
<accession>A0ABZ2XVW6</accession>
<protein>
    <submittedName>
        <fullName evidence="2">FkbM family methyltransferase</fullName>
    </submittedName>
</protein>
<dbReference type="InterPro" id="IPR029063">
    <property type="entry name" value="SAM-dependent_MTases_sf"/>
</dbReference>
<gene>
    <name evidence="2" type="ORF">QEZ52_02520</name>
</gene>
<dbReference type="GO" id="GO:0008168">
    <property type="term" value="F:methyltransferase activity"/>
    <property type="evidence" value="ECO:0007669"/>
    <property type="project" value="UniProtKB-KW"/>
</dbReference>
<proteinExistence type="predicted"/>
<evidence type="ECO:0000259" key="1">
    <source>
        <dbReference type="Pfam" id="PF05050"/>
    </source>
</evidence>
<keyword evidence="3" id="KW-1185">Reference proteome</keyword>
<name>A0ABZ2XVW6_9RHOB</name>
<dbReference type="NCBIfam" id="TIGR01444">
    <property type="entry name" value="fkbM_fam"/>
    <property type="match status" value="1"/>
</dbReference>
<evidence type="ECO:0000313" key="3">
    <source>
        <dbReference type="Proteomes" id="UP001623232"/>
    </source>
</evidence>
<dbReference type="Gene3D" id="3.40.50.150">
    <property type="entry name" value="Vaccinia Virus protein VP39"/>
    <property type="match status" value="1"/>
</dbReference>
<organism evidence="2 3">
    <name type="scientific">Aliisedimentitalea scapharcae</name>
    <dbReference type="NCBI Taxonomy" id="1524259"/>
    <lineage>
        <taxon>Bacteria</taxon>
        <taxon>Pseudomonadati</taxon>
        <taxon>Pseudomonadota</taxon>
        <taxon>Alphaproteobacteria</taxon>
        <taxon>Rhodobacterales</taxon>
        <taxon>Roseobacteraceae</taxon>
        <taxon>Aliisedimentitalea</taxon>
    </lineage>
</organism>
<dbReference type="PANTHER" id="PTHR34203">
    <property type="entry name" value="METHYLTRANSFERASE, FKBM FAMILY PROTEIN"/>
    <property type="match status" value="1"/>
</dbReference>
<dbReference type="GO" id="GO:0032259">
    <property type="term" value="P:methylation"/>
    <property type="evidence" value="ECO:0007669"/>
    <property type="project" value="UniProtKB-KW"/>
</dbReference>
<dbReference type="Proteomes" id="UP001623232">
    <property type="component" value="Chromosome"/>
</dbReference>
<evidence type="ECO:0000313" key="2">
    <source>
        <dbReference type="EMBL" id="WZK89447.1"/>
    </source>
</evidence>
<dbReference type="InterPro" id="IPR006342">
    <property type="entry name" value="FkbM_mtfrase"/>
</dbReference>
<keyword evidence="2" id="KW-0808">Transferase</keyword>
<feature type="domain" description="Methyltransferase FkbM" evidence="1">
    <location>
        <begin position="76"/>
        <end position="218"/>
    </location>
</feature>
<dbReference type="EMBL" id="CP123584">
    <property type="protein sequence ID" value="WZK89447.1"/>
    <property type="molecule type" value="Genomic_DNA"/>
</dbReference>
<dbReference type="PANTHER" id="PTHR34203:SF15">
    <property type="entry name" value="SLL1173 PROTEIN"/>
    <property type="match status" value="1"/>
</dbReference>
<dbReference type="InterPro" id="IPR052514">
    <property type="entry name" value="SAM-dependent_MTase"/>
</dbReference>
<dbReference type="Pfam" id="PF05050">
    <property type="entry name" value="Methyltransf_21"/>
    <property type="match status" value="1"/>
</dbReference>